<dbReference type="OrthoDB" id="9816064at2"/>
<accession>A0A2R8BPG1</accession>
<dbReference type="AlphaFoldDB" id="A0A2R8BPG1"/>
<keyword evidence="2" id="KW-1185">Reference proteome</keyword>
<dbReference type="Gene3D" id="3.40.50.12500">
    <property type="match status" value="1"/>
</dbReference>
<dbReference type="RefSeq" id="WP_108830392.1">
    <property type="nucleotide sequence ID" value="NZ_OMOR01000002.1"/>
</dbReference>
<reference evidence="1 2" key="1">
    <citation type="submission" date="2018-03" db="EMBL/GenBank/DDBJ databases">
        <authorList>
            <person name="Keele B.F."/>
        </authorList>
    </citation>
    <scope>NUCLEOTIDE SEQUENCE [LARGE SCALE GENOMIC DNA]</scope>
    <source>
        <strain evidence="1 2">CECT 8599</strain>
    </source>
</reference>
<proteinExistence type="predicted"/>
<gene>
    <name evidence="1" type="primary">maiA_2</name>
    <name evidence="1" type="ORF">ASD8599_03921</name>
</gene>
<dbReference type="InterPro" id="IPR053714">
    <property type="entry name" value="Iso_Racemase_Enz_sf"/>
</dbReference>
<name>A0A2R8BPG1_9RHOB</name>
<dbReference type="EC" id="5.2.1.1" evidence="1"/>
<dbReference type="Pfam" id="PF17645">
    <property type="entry name" value="Amdase"/>
    <property type="match status" value="1"/>
</dbReference>
<dbReference type="GO" id="GO:0050076">
    <property type="term" value="F:maleate isomerase activity"/>
    <property type="evidence" value="ECO:0007669"/>
    <property type="project" value="UniProtKB-EC"/>
</dbReference>
<sequence>MSNQIETLMFETDQGLGARARLGLIVLQTDQTIEHEFARLFSTLQDVALYAARIPNAMDVSPDTLRQMAIDLPQTAGLLPPRFGFDVMGYACTSGATMIGEDRVAAMIRDVHPDVTTTNPITACKAALAALGLKKIGLVTPYPVDVTVEMQANLQAAGFETTAVATFQESDDFTVARISPDSILQAVTHIGARDECDGVFVSCTSLRALQVIEQAEKTIGKPVISSNQALAWHMIRLAGLTDPVPQAGRLFSRPLSEQDAP</sequence>
<dbReference type="Proteomes" id="UP000244880">
    <property type="component" value="Unassembled WGS sequence"/>
</dbReference>
<dbReference type="PANTHER" id="PTHR40267">
    <property type="entry name" value="BLR3294 PROTEIN"/>
    <property type="match status" value="1"/>
</dbReference>
<organism evidence="1 2">
    <name type="scientific">Ascidiaceihabitans donghaensis</name>
    <dbReference type="NCBI Taxonomy" id="1510460"/>
    <lineage>
        <taxon>Bacteria</taxon>
        <taxon>Pseudomonadati</taxon>
        <taxon>Pseudomonadota</taxon>
        <taxon>Alphaproteobacteria</taxon>
        <taxon>Rhodobacterales</taxon>
        <taxon>Paracoccaceae</taxon>
        <taxon>Ascidiaceihabitans</taxon>
    </lineage>
</organism>
<keyword evidence="1" id="KW-0413">Isomerase</keyword>
<dbReference type="PANTHER" id="PTHR40267:SF1">
    <property type="entry name" value="BLR3294 PROTEIN"/>
    <property type="match status" value="1"/>
</dbReference>
<protein>
    <submittedName>
        <fullName evidence="1">Maleate isomerase</fullName>
        <ecNumber evidence="1">5.2.1.1</ecNumber>
    </submittedName>
</protein>
<dbReference type="EMBL" id="OMOR01000002">
    <property type="protein sequence ID" value="SPH27455.1"/>
    <property type="molecule type" value="Genomic_DNA"/>
</dbReference>
<evidence type="ECO:0000313" key="1">
    <source>
        <dbReference type="EMBL" id="SPH27455.1"/>
    </source>
</evidence>
<dbReference type="InterPro" id="IPR026286">
    <property type="entry name" value="MaiA/AMDase"/>
</dbReference>
<dbReference type="PIRSF" id="PIRSF015736">
    <property type="entry name" value="MI"/>
    <property type="match status" value="1"/>
</dbReference>
<evidence type="ECO:0000313" key="2">
    <source>
        <dbReference type="Proteomes" id="UP000244880"/>
    </source>
</evidence>